<sequence length="238" mass="27770">MVFSQEQQVLIVEHYFATRSYAHVTDEFRLRYLDTAVPNNATITRLINNFQENGSVVDKKRAGRPAILTEAKLFDRLSAQAGISYGNAQQAMKKLHRRTYHVRCVQELKGPDKDKRLVYCTWFRSFVDDHGIAQLEAWFHLSGYVNSQNSRIWSSANPHVLHEKPLHFHKLERVYQNTVTQFIALLDIDERDCWFQHNGATYHTSNATMQFLCKFFGDSLIFARLWPPFYQIFSFGGT</sequence>
<dbReference type="PANTHER" id="PTHR47326">
    <property type="entry name" value="TRANSPOSABLE ELEMENT TC3 TRANSPOSASE-LIKE PROTEIN"/>
    <property type="match status" value="1"/>
</dbReference>
<gene>
    <name evidence="2" type="ORF">PR048_029277</name>
</gene>
<organism evidence="2 3">
    <name type="scientific">Dryococelus australis</name>
    <dbReference type="NCBI Taxonomy" id="614101"/>
    <lineage>
        <taxon>Eukaryota</taxon>
        <taxon>Metazoa</taxon>
        <taxon>Ecdysozoa</taxon>
        <taxon>Arthropoda</taxon>
        <taxon>Hexapoda</taxon>
        <taxon>Insecta</taxon>
        <taxon>Pterygota</taxon>
        <taxon>Neoptera</taxon>
        <taxon>Polyneoptera</taxon>
        <taxon>Phasmatodea</taxon>
        <taxon>Verophasmatodea</taxon>
        <taxon>Anareolatae</taxon>
        <taxon>Phasmatidae</taxon>
        <taxon>Eurycanthinae</taxon>
        <taxon>Dryococelus</taxon>
    </lineage>
</organism>
<keyword evidence="3" id="KW-1185">Reference proteome</keyword>
<feature type="domain" description="DUF4817" evidence="1">
    <location>
        <begin position="5"/>
        <end position="56"/>
    </location>
</feature>
<dbReference type="Pfam" id="PF16087">
    <property type="entry name" value="DUF4817"/>
    <property type="match status" value="1"/>
</dbReference>
<evidence type="ECO:0000313" key="2">
    <source>
        <dbReference type="EMBL" id="KAJ8870256.1"/>
    </source>
</evidence>
<protein>
    <recommendedName>
        <fullName evidence="1">DUF4817 domain-containing protein</fullName>
    </recommendedName>
</protein>
<dbReference type="EMBL" id="JARBHB010000013">
    <property type="protein sequence ID" value="KAJ8870256.1"/>
    <property type="molecule type" value="Genomic_DNA"/>
</dbReference>
<proteinExistence type="predicted"/>
<dbReference type="Gene3D" id="3.30.420.10">
    <property type="entry name" value="Ribonuclease H-like superfamily/Ribonuclease H"/>
    <property type="match status" value="1"/>
</dbReference>
<comment type="caution">
    <text evidence="2">The sequence shown here is derived from an EMBL/GenBank/DDBJ whole genome shotgun (WGS) entry which is preliminary data.</text>
</comment>
<reference evidence="2 3" key="1">
    <citation type="submission" date="2023-02" db="EMBL/GenBank/DDBJ databases">
        <title>LHISI_Scaffold_Assembly.</title>
        <authorList>
            <person name="Stuart O.P."/>
            <person name="Cleave R."/>
            <person name="Magrath M.J.L."/>
            <person name="Mikheyev A.S."/>
        </authorList>
    </citation>
    <scope>NUCLEOTIDE SEQUENCE [LARGE SCALE GENOMIC DNA]</scope>
    <source>
        <strain evidence="2">Daus_M_001</strain>
        <tissue evidence="2">Leg muscle</tissue>
    </source>
</reference>
<accession>A0ABQ9GG29</accession>
<dbReference type="InterPro" id="IPR036397">
    <property type="entry name" value="RNaseH_sf"/>
</dbReference>
<dbReference type="PANTHER" id="PTHR47326:SF1">
    <property type="entry name" value="HTH PSQ-TYPE DOMAIN-CONTAINING PROTEIN"/>
    <property type="match status" value="1"/>
</dbReference>
<dbReference type="InterPro" id="IPR032135">
    <property type="entry name" value="DUF4817"/>
</dbReference>
<evidence type="ECO:0000259" key="1">
    <source>
        <dbReference type="Pfam" id="PF16087"/>
    </source>
</evidence>
<evidence type="ECO:0000313" key="3">
    <source>
        <dbReference type="Proteomes" id="UP001159363"/>
    </source>
</evidence>
<name>A0ABQ9GG29_9NEOP</name>
<dbReference type="Proteomes" id="UP001159363">
    <property type="component" value="Chromosome 12"/>
</dbReference>